<dbReference type="InterPro" id="IPR011701">
    <property type="entry name" value="MFS"/>
</dbReference>
<evidence type="ECO:0000256" key="1">
    <source>
        <dbReference type="ARBA" id="ARBA00004127"/>
    </source>
</evidence>
<dbReference type="InterPro" id="IPR020846">
    <property type="entry name" value="MFS_dom"/>
</dbReference>
<comment type="subcellular location">
    <subcellularLocation>
        <location evidence="1">Endomembrane system</location>
        <topology evidence="1">Multi-pass membrane protein</topology>
    </subcellularLocation>
</comment>
<feature type="transmembrane region" description="Helical" evidence="7">
    <location>
        <begin position="330"/>
        <end position="351"/>
    </location>
</feature>
<organism evidence="9 10">
    <name type="scientific">Arenibacter troitsensis</name>
    <dbReference type="NCBI Taxonomy" id="188872"/>
    <lineage>
        <taxon>Bacteria</taxon>
        <taxon>Pseudomonadati</taxon>
        <taxon>Bacteroidota</taxon>
        <taxon>Flavobacteriia</taxon>
        <taxon>Flavobacteriales</taxon>
        <taxon>Flavobacteriaceae</taxon>
        <taxon>Arenibacter</taxon>
    </lineage>
</organism>
<dbReference type="Proteomes" id="UP000193420">
    <property type="component" value="Unassembled WGS sequence"/>
</dbReference>
<feature type="transmembrane region" description="Helical" evidence="7">
    <location>
        <begin position="381"/>
        <end position="402"/>
    </location>
</feature>
<feature type="transmembrane region" description="Helical" evidence="7">
    <location>
        <begin position="15"/>
        <end position="36"/>
    </location>
</feature>
<feature type="transmembrane region" description="Helical" evidence="7">
    <location>
        <begin position="246"/>
        <end position="263"/>
    </location>
</feature>
<dbReference type="EMBL" id="FXAO01000002">
    <property type="protein sequence ID" value="SMG20778.1"/>
    <property type="molecule type" value="Genomic_DNA"/>
</dbReference>
<dbReference type="Pfam" id="PF07690">
    <property type="entry name" value="MFS_1"/>
    <property type="match status" value="1"/>
</dbReference>
<evidence type="ECO:0000256" key="5">
    <source>
        <dbReference type="ARBA" id="ARBA00022989"/>
    </source>
</evidence>
<dbReference type="InterPro" id="IPR036259">
    <property type="entry name" value="MFS_trans_sf"/>
</dbReference>
<dbReference type="OrthoDB" id="9783757at2"/>
<feature type="domain" description="Major facilitator superfamily (MFS) profile" evidence="8">
    <location>
        <begin position="15"/>
        <end position="406"/>
    </location>
</feature>
<keyword evidence="4 7" id="KW-0812">Transmembrane</keyword>
<evidence type="ECO:0000313" key="10">
    <source>
        <dbReference type="Proteomes" id="UP000193420"/>
    </source>
</evidence>
<keyword evidence="6 7" id="KW-0472">Membrane</keyword>
<proteinExistence type="inferred from homology"/>
<evidence type="ECO:0000256" key="3">
    <source>
        <dbReference type="ARBA" id="ARBA00022448"/>
    </source>
</evidence>
<dbReference type="PANTHER" id="PTHR23514">
    <property type="entry name" value="BYPASS OF STOP CODON PROTEIN 6"/>
    <property type="match status" value="1"/>
</dbReference>
<accession>A0A1X7J1X7</accession>
<feature type="transmembrane region" description="Helical" evidence="7">
    <location>
        <begin position="143"/>
        <end position="162"/>
    </location>
</feature>
<dbReference type="GO" id="GO:0016020">
    <property type="term" value="C:membrane"/>
    <property type="evidence" value="ECO:0007669"/>
    <property type="project" value="TreeGrafter"/>
</dbReference>
<keyword evidence="5 7" id="KW-1133">Transmembrane helix</keyword>
<name>A0A1X7J1X7_9FLAO</name>
<reference evidence="10" key="1">
    <citation type="submission" date="2017-04" db="EMBL/GenBank/DDBJ databases">
        <authorList>
            <person name="Varghese N."/>
            <person name="Submissions S."/>
        </authorList>
    </citation>
    <scope>NUCLEOTIDE SEQUENCE [LARGE SCALE GENOMIC DNA]</scope>
    <source>
        <strain evidence="10">DSM 19835</strain>
    </source>
</reference>
<dbReference type="PROSITE" id="PS50850">
    <property type="entry name" value="MFS"/>
    <property type="match status" value="1"/>
</dbReference>
<gene>
    <name evidence="9" type="ORF">SAMN03080602_01342</name>
</gene>
<evidence type="ECO:0000256" key="6">
    <source>
        <dbReference type="ARBA" id="ARBA00023136"/>
    </source>
</evidence>
<evidence type="ECO:0000313" key="9">
    <source>
        <dbReference type="EMBL" id="SMG20778.1"/>
    </source>
</evidence>
<dbReference type="SUPFAM" id="SSF103473">
    <property type="entry name" value="MFS general substrate transporter"/>
    <property type="match status" value="1"/>
</dbReference>
<feature type="transmembrane region" description="Helical" evidence="7">
    <location>
        <begin position="298"/>
        <end position="318"/>
    </location>
</feature>
<dbReference type="InterPro" id="IPR051788">
    <property type="entry name" value="MFS_Transporter"/>
</dbReference>
<evidence type="ECO:0000259" key="8">
    <source>
        <dbReference type="PROSITE" id="PS50850"/>
    </source>
</evidence>
<protein>
    <submittedName>
        <fullName evidence="9">Fucose permease</fullName>
    </submittedName>
</protein>
<dbReference type="AlphaFoldDB" id="A0A1X7J1X7"/>
<evidence type="ECO:0000256" key="4">
    <source>
        <dbReference type="ARBA" id="ARBA00022692"/>
    </source>
</evidence>
<feature type="transmembrane region" description="Helical" evidence="7">
    <location>
        <begin position="275"/>
        <end position="292"/>
    </location>
</feature>
<dbReference type="PANTHER" id="PTHR23514:SF3">
    <property type="entry name" value="BYPASS OF STOP CODON PROTEIN 6"/>
    <property type="match status" value="1"/>
</dbReference>
<evidence type="ECO:0000256" key="2">
    <source>
        <dbReference type="ARBA" id="ARBA00008335"/>
    </source>
</evidence>
<dbReference type="Gene3D" id="1.20.1250.20">
    <property type="entry name" value="MFS general substrate transporter like domains"/>
    <property type="match status" value="2"/>
</dbReference>
<keyword evidence="3" id="KW-0813">Transport</keyword>
<dbReference type="RefSeq" id="WP_085497353.1">
    <property type="nucleotide sequence ID" value="NZ_FXAO01000002.1"/>
</dbReference>
<dbReference type="STRING" id="188872.SAMN03080602_01342"/>
<evidence type="ECO:0000256" key="7">
    <source>
        <dbReference type="SAM" id="Phobius"/>
    </source>
</evidence>
<comment type="similarity">
    <text evidence="2">Belongs to the major facilitator superfamily.</text>
</comment>
<feature type="transmembrane region" description="Helical" evidence="7">
    <location>
        <begin position="56"/>
        <end position="73"/>
    </location>
</feature>
<feature type="transmembrane region" description="Helical" evidence="7">
    <location>
        <begin position="168"/>
        <end position="187"/>
    </location>
</feature>
<dbReference type="GO" id="GO:0012505">
    <property type="term" value="C:endomembrane system"/>
    <property type="evidence" value="ECO:0007669"/>
    <property type="project" value="UniProtKB-SubCell"/>
</dbReference>
<feature type="transmembrane region" description="Helical" evidence="7">
    <location>
        <begin position="208"/>
        <end position="226"/>
    </location>
</feature>
<keyword evidence="10" id="KW-1185">Reference proteome</keyword>
<dbReference type="GO" id="GO:0022857">
    <property type="term" value="F:transmembrane transporter activity"/>
    <property type="evidence" value="ECO:0007669"/>
    <property type="project" value="InterPro"/>
</dbReference>
<sequence>MENSNDQQKTNANRLFYGSCFALITTAFSFSIRAGILPQLGEELSLSAEQLGFINSMWFFGFPISMVIGGLIYHKVGGKAIMQFAFFAHALGIILTIYSGSYVGLLISTLLIGLGNGCTEAACNPMIADAYSGTRMSRMMNRFHMWFPGGIVLGSLISKFMTDAGLSWETQIWVIMIPTLIYAYLYFGQAWPKAKVEAAATLSGNLKAMVSPLFIFMIVCMSLTAISEFGPQQWVGLILSKSGAEPMIILALVTGLMAVARYFGGEVVHKFDQTGVLLGSAVLATIGIYLFSTQTGTMAYIAAIFFALGIAYFWPNMIGFVADKIPKSGALGMSIIGAVGMFSSSIFQPIIGGWIDSDKAEAAAAGFTGDELELVSGQATLGTMVAFPAILIVLFTILWFWVKKRKNTDAAEATSGQAVTDY</sequence>